<feature type="transmembrane region" description="Helical" evidence="1">
    <location>
        <begin position="308"/>
        <end position="327"/>
    </location>
</feature>
<feature type="transmembrane region" description="Helical" evidence="1">
    <location>
        <begin position="26"/>
        <end position="48"/>
    </location>
</feature>
<dbReference type="Proteomes" id="UP000255425">
    <property type="component" value="Unassembled WGS sequence"/>
</dbReference>
<proteinExistence type="predicted"/>
<dbReference type="GO" id="GO:0016020">
    <property type="term" value="C:membrane"/>
    <property type="evidence" value="ECO:0007669"/>
    <property type="project" value="InterPro"/>
</dbReference>
<dbReference type="AlphaFoldDB" id="A0A380H3X6"/>
<organism evidence="2 3">
    <name type="scientific">Staphylococcus saccharolyticus</name>
    <dbReference type="NCBI Taxonomy" id="33028"/>
    <lineage>
        <taxon>Bacteria</taxon>
        <taxon>Bacillati</taxon>
        <taxon>Bacillota</taxon>
        <taxon>Bacilli</taxon>
        <taxon>Bacillales</taxon>
        <taxon>Staphylococcaceae</taxon>
        <taxon>Staphylococcus</taxon>
    </lineage>
</organism>
<feature type="transmembrane region" description="Helical" evidence="1">
    <location>
        <begin position="353"/>
        <end position="371"/>
    </location>
</feature>
<feature type="transmembrane region" description="Helical" evidence="1">
    <location>
        <begin position="60"/>
        <end position="80"/>
    </location>
</feature>
<feature type="transmembrane region" description="Helical" evidence="1">
    <location>
        <begin position="101"/>
        <end position="121"/>
    </location>
</feature>
<dbReference type="InterPro" id="IPR010288">
    <property type="entry name" value="EcsB_ABC"/>
</dbReference>
<feature type="transmembrane region" description="Helical" evidence="1">
    <location>
        <begin position="165"/>
        <end position="182"/>
    </location>
</feature>
<evidence type="ECO:0000313" key="3">
    <source>
        <dbReference type="Proteomes" id="UP000255425"/>
    </source>
</evidence>
<feature type="transmembrane region" description="Helical" evidence="1">
    <location>
        <begin position="377"/>
        <end position="395"/>
    </location>
</feature>
<sequence>MNDEALSLFKSRQQAIRKEKNYYNKFIFNGHFTVFLLILLGAFIFGYGQWLQHIPQHIDYALFASLVVAIVSLFPIRTLLKDADRLFLLPFEKHMEHYMKVSLIYSYGSRIVLQVILIIVFFPIFNKLNHNQFGFYIAFAACALIYPYIGLLIRWDWLKLNYNKWIINLLLFLFIALTYYLILKFHNYVALVIVLLLIGGIILLKSKARLRLFPWEKMIAIEHQHHTNYYKFVNMFTDVKHLRESAVRRSYLDFLLPVPRGKKFNENRMYLFLFIRSFVRGRDVFTIILRLVVIALILMIWLSNPFVSLIIGCLFMYIILLQMSQFYTQQAYGLWPQVWPVSDTKVIKGYEQFLYRLMLIIGIIFTLAFTIKYPTMFFFSFFFFLVGLLTKRSAIKKLKYQETLLRD</sequence>
<feature type="transmembrane region" description="Helical" evidence="1">
    <location>
        <begin position="188"/>
        <end position="204"/>
    </location>
</feature>
<keyword evidence="1" id="KW-1133">Transmembrane helix</keyword>
<dbReference type="Pfam" id="PF05975">
    <property type="entry name" value="EcsB"/>
    <property type="match status" value="1"/>
</dbReference>
<feature type="transmembrane region" description="Helical" evidence="1">
    <location>
        <begin position="133"/>
        <end position="153"/>
    </location>
</feature>
<dbReference type="EMBL" id="UHDZ01000001">
    <property type="protein sequence ID" value="SUM70476.1"/>
    <property type="molecule type" value="Genomic_DNA"/>
</dbReference>
<dbReference type="PIRSF" id="PIRSF037259">
    <property type="entry name" value="EcsB_ABC"/>
    <property type="match status" value="1"/>
</dbReference>
<keyword evidence="1" id="KW-0472">Membrane</keyword>
<dbReference type="RefSeq" id="WP_115313071.1">
    <property type="nucleotide sequence ID" value="NZ_CP066042.1"/>
</dbReference>
<protein>
    <submittedName>
        <fullName evidence="2">ABC transporter ecsB</fullName>
    </submittedName>
</protein>
<gene>
    <name evidence="2" type="ORF">NCTC11807_01212</name>
</gene>
<keyword evidence="3" id="KW-1185">Reference proteome</keyword>
<dbReference type="NCBIfam" id="NF047570">
    <property type="entry name" value="ABC_perm_EcsB"/>
    <property type="match status" value="1"/>
</dbReference>
<dbReference type="GeneID" id="63936734"/>
<keyword evidence="1" id="KW-0812">Transmembrane</keyword>
<evidence type="ECO:0000313" key="2">
    <source>
        <dbReference type="EMBL" id="SUM70476.1"/>
    </source>
</evidence>
<evidence type="ECO:0000256" key="1">
    <source>
        <dbReference type="SAM" id="Phobius"/>
    </source>
</evidence>
<reference evidence="2 3" key="1">
    <citation type="submission" date="2018-06" db="EMBL/GenBank/DDBJ databases">
        <authorList>
            <consortium name="Pathogen Informatics"/>
            <person name="Doyle S."/>
        </authorList>
    </citation>
    <scope>NUCLEOTIDE SEQUENCE [LARGE SCALE GENOMIC DNA]</scope>
    <source>
        <strain evidence="2 3">NCTC11807</strain>
    </source>
</reference>
<accession>A0A380H3X6</accession>
<name>A0A380H3X6_9STAP</name>